<protein>
    <recommendedName>
        <fullName evidence="3">Transcriptional regulator</fullName>
    </recommendedName>
</protein>
<gene>
    <name evidence="1" type="ORF">LG632_10070</name>
</gene>
<organism evidence="1 2">
    <name type="scientific">Streptomyces antimicrobicus</name>
    <dbReference type="NCBI Taxonomy" id="2883108"/>
    <lineage>
        <taxon>Bacteria</taxon>
        <taxon>Bacillati</taxon>
        <taxon>Actinomycetota</taxon>
        <taxon>Actinomycetes</taxon>
        <taxon>Kitasatosporales</taxon>
        <taxon>Streptomycetaceae</taxon>
        <taxon>Streptomyces</taxon>
    </lineage>
</organism>
<accession>A0ABS8B553</accession>
<name>A0ABS8B553_9ACTN</name>
<evidence type="ECO:0000313" key="1">
    <source>
        <dbReference type="EMBL" id="MCB5179727.1"/>
    </source>
</evidence>
<keyword evidence="2" id="KW-1185">Reference proteome</keyword>
<dbReference type="EMBL" id="JAJAUY010000027">
    <property type="protein sequence ID" value="MCB5179727.1"/>
    <property type="molecule type" value="Genomic_DNA"/>
</dbReference>
<sequence length="210" mass="22841">MGPTPSLPDTLKRLEALVQERNLRRSELLDPQELAARTALPEDTVRLLLRGGEAPPDTVNDRVRARIRSLADAYLARTGVRMSELANRISRQLGVSAFWARQVCTGEKVPSVELLHGLVEFFGVEGGEAFFTVPSAEALHRALLPVLASLQPGQDGPDPGPDPLAAVLSGHGDVRGVALRRARDLPEERWHVLSATLNALLELDEREGDA</sequence>
<comment type="caution">
    <text evidence="1">The sequence shown here is derived from an EMBL/GenBank/DDBJ whole genome shotgun (WGS) entry which is preliminary data.</text>
</comment>
<evidence type="ECO:0000313" key="2">
    <source>
        <dbReference type="Proteomes" id="UP001199054"/>
    </source>
</evidence>
<dbReference type="Gene3D" id="1.10.260.40">
    <property type="entry name" value="lambda repressor-like DNA-binding domains"/>
    <property type="match status" value="1"/>
</dbReference>
<proteinExistence type="predicted"/>
<dbReference type="RefSeq" id="WP_226726566.1">
    <property type="nucleotide sequence ID" value="NZ_JAJAUY010000027.1"/>
</dbReference>
<evidence type="ECO:0008006" key="3">
    <source>
        <dbReference type="Google" id="ProtNLM"/>
    </source>
</evidence>
<dbReference type="Proteomes" id="UP001199054">
    <property type="component" value="Unassembled WGS sequence"/>
</dbReference>
<dbReference type="SUPFAM" id="SSF47413">
    <property type="entry name" value="lambda repressor-like DNA-binding domains"/>
    <property type="match status" value="1"/>
</dbReference>
<reference evidence="1 2" key="1">
    <citation type="submission" date="2021-10" db="EMBL/GenBank/DDBJ databases">
        <title>Streptomyces sp. strain SMC 277, a novel streptomycete isolated from soil.</title>
        <authorList>
            <person name="Chanama M."/>
        </authorList>
    </citation>
    <scope>NUCLEOTIDE SEQUENCE [LARGE SCALE GENOMIC DNA]</scope>
    <source>
        <strain evidence="1 2">SMC 277</strain>
    </source>
</reference>
<dbReference type="InterPro" id="IPR010982">
    <property type="entry name" value="Lambda_DNA-bd_dom_sf"/>
</dbReference>